<dbReference type="Gene3D" id="1.25.40.10">
    <property type="entry name" value="Tetratricopeptide repeat domain"/>
    <property type="match status" value="1"/>
</dbReference>
<dbReference type="InterPro" id="IPR011990">
    <property type="entry name" value="TPR-like_helical_dom_sf"/>
</dbReference>
<dbReference type="Proteomes" id="UP001154252">
    <property type="component" value="Unassembled WGS sequence"/>
</dbReference>
<dbReference type="AlphaFoldDB" id="A0A9W4P1Z4"/>
<name>A0A9W4P1Z4_9EURO</name>
<keyword evidence="2" id="KW-1185">Reference proteome</keyword>
<reference evidence="1" key="1">
    <citation type="submission" date="2021-07" db="EMBL/GenBank/DDBJ databases">
        <authorList>
            <person name="Branca A.L. A."/>
        </authorList>
    </citation>
    <scope>NUCLEOTIDE SEQUENCE</scope>
</reference>
<evidence type="ECO:0000313" key="2">
    <source>
        <dbReference type="Proteomes" id="UP001154252"/>
    </source>
</evidence>
<feature type="non-terminal residue" evidence="1">
    <location>
        <position position="1"/>
    </location>
</feature>
<feature type="non-terminal residue" evidence="1">
    <location>
        <position position="82"/>
    </location>
</feature>
<comment type="caution">
    <text evidence="1">The sequence shown here is derived from an EMBL/GenBank/DDBJ whole genome shotgun (WGS) entry which is preliminary data.</text>
</comment>
<dbReference type="EMBL" id="CAJVRC010000017">
    <property type="protein sequence ID" value="CAG8880459.1"/>
    <property type="molecule type" value="Genomic_DNA"/>
</dbReference>
<accession>A0A9W4P1Z4</accession>
<organism evidence="1 2">
    <name type="scientific">Penicillium egyptiacum</name>
    <dbReference type="NCBI Taxonomy" id="1303716"/>
    <lineage>
        <taxon>Eukaryota</taxon>
        <taxon>Fungi</taxon>
        <taxon>Dikarya</taxon>
        <taxon>Ascomycota</taxon>
        <taxon>Pezizomycotina</taxon>
        <taxon>Eurotiomycetes</taxon>
        <taxon>Eurotiomycetidae</taxon>
        <taxon>Eurotiales</taxon>
        <taxon>Aspergillaceae</taxon>
        <taxon>Penicillium</taxon>
    </lineage>
</organism>
<dbReference type="OrthoDB" id="9991317at2759"/>
<protein>
    <submittedName>
        <fullName evidence="1">Uncharacterized protein</fullName>
    </submittedName>
</protein>
<gene>
    <name evidence="1" type="ORF">PEGY_LOCUS5</name>
</gene>
<evidence type="ECO:0000313" key="1">
    <source>
        <dbReference type="EMBL" id="CAG8880459.1"/>
    </source>
</evidence>
<sequence length="82" mass="8853">LSRQAVAATPDGHPNLAGRLNSLGINLNSRYERTGQMDDLEEAIRLSRQAVAATPDGHPNLAGRLNSLGINLNSRYERAGQM</sequence>
<proteinExistence type="predicted"/>